<reference evidence="1 2" key="1">
    <citation type="journal article" date="2014" name="Genome Announc.">
        <title>Draft Genome Sequence of Lysobacter capsici AZ78, a Bacterium Antagonistic to Plant-Pathogenic Oomycetes.</title>
        <authorList>
            <person name="Puopolo G."/>
            <person name="Sonego P."/>
            <person name="Engelen K."/>
            <person name="Pertot I."/>
        </authorList>
    </citation>
    <scope>NUCLEOTIDE SEQUENCE [LARGE SCALE GENOMIC DNA]</scope>
    <source>
        <strain evidence="1 2">AZ78</strain>
    </source>
</reference>
<keyword evidence="2" id="KW-1185">Reference proteome</keyword>
<proteinExistence type="predicted"/>
<dbReference type="EMBL" id="JAJA02000001">
    <property type="protein sequence ID" value="KWS04411.1"/>
    <property type="molecule type" value="Genomic_DNA"/>
</dbReference>
<evidence type="ECO:0000313" key="1">
    <source>
        <dbReference type="EMBL" id="KWS04411.1"/>
    </source>
</evidence>
<name>A0A108U8B6_9GAMM</name>
<dbReference type="AlphaFoldDB" id="A0A108U8B6"/>
<protein>
    <submittedName>
        <fullName evidence="1">Uncharacterized protein</fullName>
    </submittedName>
</protein>
<accession>A0A108U8B6</accession>
<organism evidence="1 2">
    <name type="scientific">Lysobacter capsici AZ78</name>
    <dbReference type="NCBI Taxonomy" id="1444315"/>
    <lineage>
        <taxon>Bacteria</taxon>
        <taxon>Pseudomonadati</taxon>
        <taxon>Pseudomonadota</taxon>
        <taxon>Gammaproteobacteria</taxon>
        <taxon>Lysobacterales</taxon>
        <taxon>Lysobacteraceae</taxon>
        <taxon>Lysobacter</taxon>
    </lineage>
</organism>
<gene>
    <name evidence="1" type="ORF">AZ78_1960</name>
</gene>
<comment type="caution">
    <text evidence="1">The sequence shown here is derived from an EMBL/GenBank/DDBJ whole genome shotgun (WGS) entry which is preliminary data.</text>
</comment>
<dbReference type="Proteomes" id="UP000023435">
    <property type="component" value="Unassembled WGS sequence"/>
</dbReference>
<evidence type="ECO:0000313" key="2">
    <source>
        <dbReference type="Proteomes" id="UP000023435"/>
    </source>
</evidence>
<sequence length="37" mass="3854">MGASEVLGEAAEIPITVAGSVMLAGAHAVNWRHKSHR</sequence>